<evidence type="ECO:0000256" key="1">
    <source>
        <dbReference type="SAM" id="MobiDB-lite"/>
    </source>
</evidence>
<name>A0A8H9CA64_9HYPH</name>
<dbReference type="EMBL" id="AP024147">
    <property type="protein sequence ID" value="BCM87816.1"/>
    <property type="molecule type" value="Genomic_DNA"/>
</dbReference>
<dbReference type="Proteomes" id="UP000663508">
    <property type="component" value="Plasmid pVL1_2"/>
</dbReference>
<feature type="region of interest" description="Disordered" evidence="1">
    <location>
        <begin position="624"/>
        <end position="652"/>
    </location>
</feature>
<accession>A0A8H9CA64</accession>
<reference evidence="2" key="1">
    <citation type="submission" date="2020-11" db="EMBL/GenBank/DDBJ databases">
        <title>Complete genome sequence of a novel pathogenic Methylobacterium strain isolated from rice in Vietnam.</title>
        <authorList>
            <person name="Lai K."/>
            <person name="Okazaki S."/>
            <person name="Higashi K."/>
            <person name="Mori H."/>
            <person name="Toyoda A."/>
            <person name="Kurokawa K."/>
        </authorList>
    </citation>
    <scope>NUCLEOTIDE SEQUENCE</scope>
    <source>
        <strain evidence="2">VL1</strain>
        <plasmid evidence="2">pVL1_2</plasmid>
    </source>
</reference>
<keyword evidence="2" id="KW-0614">Plasmid</keyword>
<geneLocation type="plasmid" evidence="2 3">
    <name>pVL1_2</name>
</geneLocation>
<organism evidence="2 3">
    <name type="scientific">Methylobacterium indicum</name>
    <dbReference type="NCBI Taxonomy" id="1775910"/>
    <lineage>
        <taxon>Bacteria</taxon>
        <taxon>Pseudomonadati</taxon>
        <taxon>Pseudomonadota</taxon>
        <taxon>Alphaproteobacteria</taxon>
        <taxon>Hyphomicrobiales</taxon>
        <taxon>Methylobacteriaceae</taxon>
        <taxon>Methylobacterium</taxon>
    </lineage>
</organism>
<sequence length="652" mass="73442">MPRNSGFITGEQVRVIRAPVDGGEGGPPVGTIGTVLRNGGSSVRVRFPQERHARWDSRCDRLELVLGEGDQPYAYEDVLTEGMRVGVARFPVGGSSPNGPPLGATGTVITNGHGSVSVQFDDWREEDDETVSTWTCYVDRLMALEPPAFYLVMIQNKKVVRVGTYTFGNGKAAAEMARRLTEEYGCKVQPRRIAADANSDEWRERERVRFGNGEYIAMPAEWDLAPIKDHFLHPSRDDPTKLAFIESPEKGVLDRQTRVTPGRYLERYYPHLSQVERNRYIAMIDKPDGLHFAITADDIVMTYTRGPSSCMSHPTEKFQSRPIHPVKPYAGGDLQVAYLMRDGTVTARALAWPERKLYGRPYGDIARIERALQDAGYKHGPLIGARLVKIWHEDYKRYIAPYIDYQKCLLDPEPDKHEGFLVIPEEGNGQLSARHTDGFAHPMKLCPRLGLYFPGHFFPVQISDTVVEQWSERAVSEYAVLLYDEDRGREYYYPRERTVELDGHGPVLIEQIDRYAVRSDLSGEMIYKGSAVTLIDGRKCSPREFRYNYGIICKGSRKCVLPEHGYTLAGNGSTYSHAYLDEMAAKKGVTRDAVLEEVGGARRVREAKASAEEVAEKQREEAILEALENEGDDDDDFDIDDDDIEDDQLDAA</sequence>
<protein>
    <submittedName>
        <fullName evidence="2">Uncharacterized protein</fullName>
    </submittedName>
</protein>
<dbReference type="KEGG" id="mind:mvi_62770"/>
<feature type="compositionally biased region" description="Acidic residues" evidence="1">
    <location>
        <begin position="627"/>
        <end position="652"/>
    </location>
</feature>
<evidence type="ECO:0000313" key="2">
    <source>
        <dbReference type="EMBL" id="BCM87816.1"/>
    </source>
</evidence>
<evidence type="ECO:0000313" key="3">
    <source>
        <dbReference type="Proteomes" id="UP000663508"/>
    </source>
</evidence>
<dbReference type="AlphaFoldDB" id="A0A8H9CA64"/>
<proteinExistence type="predicted"/>
<gene>
    <name evidence="2" type="ORF">mvi_62770</name>
</gene>
<dbReference type="RefSeq" id="WP_207184006.1">
    <property type="nucleotide sequence ID" value="NZ_AP024147.1"/>
</dbReference>